<dbReference type="Gene3D" id="3.20.20.80">
    <property type="entry name" value="Glycosidases"/>
    <property type="match status" value="1"/>
</dbReference>
<dbReference type="InterPro" id="IPR037110">
    <property type="entry name" value="Betagal_dom2_sf"/>
</dbReference>
<dbReference type="AlphaFoldDB" id="A0A6A6SXD4"/>
<dbReference type="GO" id="GO:0004565">
    <property type="term" value="F:beta-galactosidase activity"/>
    <property type="evidence" value="ECO:0007669"/>
    <property type="project" value="UniProtKB-EC"/>
</dbReference>
<dbReference type="InterPro" id="IPR017853">
    <property type="entry name" value="GH"/>
</dbReference>
<dbReference type="FunFam" id="2.60.120.260:FF:000065">
    <property type="entry name" value="Beta-galactosidase A"/>
    <property type="match status" value="1"/>
</dbReference>
<keyword evidence="7" id="KW-0326">Glycosidase</keyword>
<feature type="signal peptide" evidence="9">
    <location>
        <begin position="1"/>
        <end position="19"/>
    </location>
</feature>
<dbReference type="InterPro" id="IPR018954">
    <property type="entry name" value="Betagal_dom2"/>
</dbReference>
<dbReference type="SUPFAM" id="SSF49785">
    <property type="entry name" value="Galactose-binding domain-like"/>
    <property type="match status" value="2"/>
</dbReference>
<dbReference type="Pfam" id="PF13363">
    <property type="entry name" value="BetaGal_dom3"/>
    <property type="match status" value="1"/>
</dbReference>
<keyword evidence="5 11" id="KW-0378">Hydrolase</keyword>
<dbReference type="FunFam" id="3.20.20.80:FF:000040">
    <property type="entry name" value="Beta-galactosidase A"/>
    <property type="match status" value="1"/>
</dbReference>
<dbReference type="Pfam" id="PF01301">
    <property type="entry name" value="Glyco_hydro_35"/>
    <property type="match status" value="1"/>
</dbReference>
<dbReference type="OrthoDB" id="1657402at2759"/>
<dbReference type="GO" id="GO:0005975">
    <property type="term" value="P:carbohydrate metabolic process"/>
    <property type="evidence" value="ECO:0007669"/>
    <property type="project" value="InterPro"/>
</dbReference>
<evidence type="ECO:0000256" key="8">
    <source>
        <dbReference type="RuleBase" id="RU003679"/>
    </source>
</evidence>
<dbReference type="InterPro" id="IPR031330">
    <property type="entry name" value="Gly_Hdrlase_35_cat"/>
</dbReference>
<dbReference type="SMART" id="SM01029">
    <property type="entry name" value="BetaGal_dom2"/>
    <property type="match status" value="1"/>
</dbReference>
<dbReference type="EMBL" id="MU004403">
    <property type="protein sequence ID" value="KAF2652389.1"/>
    <property type="molecule type" value="Genomic_DNA"/>
</dbReference>
<evidence type="ECO:0000256" key="1">
    <source>
        <dbReference type="ARBA" id="ARBA00001412"/>
    </source>
</evidence>
<dbReference type="InterPro" id="IPR025972">
    <property type="entry name" value="BetaGal_dom3"/>
</dbReference>
<protein>
    <recommendedName>
        <fullName evidence="3">beta-galactosidase</fullName>
        <ecNumber evidence="3">3.2.1.23</ecNumber>
    </recommendedName>
</protein>
<accession>A0A6A6SXD4</accession>
<sequence length="986" mass="108260">MRFFNFFLSVLALINAVVSTDNSLQKVVTWDNGSLLVNGERVLIMSGEFHYQRLPIPELWLDVFQKFKANGMNAVSIYFFWSYHSPSRGKYDFTTPAKDIQRLFDMAKEAGIYVIARPGPYCNAETNAGGFALWTTDGSGGSYRTSNETYHQAWSEWVSEVVPIIAKNQITNGGPVILTQIENELQETTYSATNTLVVYMEQLKTAFKSAGIVVPLTHNEKGMRSMSWSTDYNNVGGAVDVYGLDSYPGGLSCTNPDTGFNLPRTFYQWFQKVSYTQPEFIPEFEGGWFQPWGGYFFDQCLAEQSPEFADVYYKGVLGQRVTLLNLYMAFGGTSWGHSAAPVVYTSYDYDAPLRETREVRDKFKQFKLIALFTRVSEGLRNTIMESNGTKNAVDNSAIWTWVLKNRDTQARFYLAENNNTRSRAKTDFTLTAETSNGKVAIPMQLNGRQSRWVVTDYPIGNQTLLYSSAEILTYGVFDRPVIVLYVREGQHAEFAFKSTQNITLHAYGAESDIKTSTSSGTSKYTKVAYTQSKGATIVEFSSGVLAYLLDIPSAYTFFAPATTQNPTVATNEHIFVLGPSLVRSVATSGDRISIVGDNANSTTIEVYAGEKARTIVWNGLELATKRTSYGALTAQITGIGNRTVSLPALTGFKAADSLPELLPSYDDAKWTTANKTTTLSPVKPATLPVLFSSDYGFYVGAKLYRGYFSGTTATSVNLTVQGGLAAGWNAWLNGVLIGYHGGNASLTSTTASLSLKNISLKDKSNVLVIVTDYNGHDETSTGPAGGENPRGIIGAQLFDATNAKLSFDKWKIQGNAGGNKNIDAVRGPMNEGGLYGERLGWHLPGFDTKSWVEKSPVTDGVKGAGIQWYTTTFELNIDEDLDVPVGVELGAASGTVARVLLYVNGYQYGKYLPHIGPQTRFPIPPGIVNTKGTNTLSLVIWAQTDAGAKLSTLKLIEYARFQSGFEFGKIDGKAIQPGWTDRSMYA</sequence>
<evidence type="ECO:0000313" key="12">
    <source>
        <dbReference type="Proteomes" id="UP000799324"/>
    </source>
</evidence>
<evidence type="ECO:0000313" key="11">
    <source>
        <dbReference type="EMBL" id="KAF2652389.1"/>
    </source>
</evidence>
<dbReference type="SUPFAM" id="SSF51445">
    <property type="entry name" value="(Trans)glycosidases"/>
    <property type="match status" value="1"/>
</dbReference>
<dbReference type="PRINTS" id="PR00742">
    <property type="entry name" value="GLHYDRLASE35"/>
</dbReference>
<reference evidence="11" key="1">
    <citation type="journal article" date="2020" name="Stud. Mycol.">
        <title>101 Dothideomycetes genomes: a test case for predicting lifestyles and emergence of pathogens.</title>
        <authorList>
            <person name="Haridas S."/>
            <person name="Albert R."/>
            <person name="Binder M."/>
            <person name="Bloem J."/>
            <person name="Labutti K."/>
            <person name="Salamov A."/>
            <person name="Andreopoulos B."/>
            <person name="Baker S."/>
            <person name="Barry K."/>
            <person name="Bills G."/>
            <person name="Bluhm B."/>
            <person name="Cannon C."/>
            <person name="Castanera R."/>
            <person name="Culley D."/>
            <person name="Daum C."/>
            <person name="Ezra D."/>
            <person name="Gonzalez J."/>
            <person name="Henrissat B."/>
            <person name="Kuo A."/>
            <person name="Liang C."/>
            <person name="Lipzen A."/>
            <person name="Lutzoni F."/>
            <person name="Magnuson J."/>
            <person name="Mondo S."/>
            <person name="Nolan M."/>
            <person name="Ohm R."/>
            <person name="Pangilinan J."/>
            <person name="Park H.-J."/>
            <person name="Ramirez L."/>
            <person name="Alfaro M."/>
            <person name="Sun H."/>
            <person name="Tritt A."/>
            <person name="Yoshinaga Y."/>
            <person name="Zwiers L.-H."/>
            <person name="Turgeon B."/>
            <person name="Goodwin S."/>
            <person name="Spatafora J."/>
            <person name="Crous P."/>
            <person name="Grigoriev I."/>
        </authorList>
    </citation>
    <scope>NUCLEOTIDE SEQUENCE</scope>
    <source>
        <strain evidence="11">CBS 122681</strain>
    </source>
</reference>
<proteinExistence type="inferred from homology"/>
<dbReference type="InterPro" id="IPR001944">
    <property type="entry name" value="Glycoside_Hdrlase_35"/>
</dbReference>
<keyword evidence="4 9" id="KW-0732">Signal</keyword>
<dbReference type="InterPro" id="IPR025300">
    <property type="entry name" value="BetaGal_jelly_roll_dom"/>
</dbReference>
<dbReference type="Gene3D" id="2.60.120.260">
    <property type="entry name" value="Galactose-binding domain-like"/>
    <property type="match status" value="2"/>
</dbReference>
<dbReference type="PANTHER" id="PTHR23421">
    <property type="entry name" value="BETA-GALACTOSIDASE RELATED"/>
    <property type="match status" value="1"/>
</dbReference>
<evidence type="ECO:0000256" key="4">
    <source>
        <dbReference type="ARBA" id="ARBA00022729"/>
    </source>
</evidence>
<organism evidence="11 12">
    <name type="scientific">Lophiostoma macrostomum CBS 122681</name>
    <dbReference type="NCBI Taxonomy" id="1314788"/>
    <lineage>
        <taxon>Eukaryota</taxon>
        <taxon>Fungi</taxon>
        <taxon>Dikarya</taxon>
        <taxon>Ascomycota</taxon>
        <taxon>Pezizomycotina</taxon>
        <taxon>Dothideomycetes</taxon>
        <taxon>Pleosporomycetidae</taxon>
        <taxon>Pleosporales</taxon>
        <taxon>Lophiostomataceae</taxon>
        <taxon>Lophiostoma</taxon>
    </lineage>
</organism>
<dbReference type="Proteomes" id="UP000799324">
    <property type="component" value="Unassembled WGS sequence"/>
</dbReference>
<evidence type="ECO:0000256" key="9">
    <source>
        <dbReference type="SAM" id="SignalP"/>
    </source>
</evidence>
<comment type="catalytic activity">
    <reaction evidence="1">
        <text>Hydrolysis of terminal non-reducing beta-D-galactose residues in beta-D-galactosides.</text>
        <dbReference type="EC" id="3.2.1.23"/>
    </reaction>
</comment>
<gene>
    <name evidence="11" type="ORF">K491DRAFT_663843</name>
</gene>
<feature type="domain" description="Beta-galactosidase" evidence="10">
    <location>
        <begin position="380"/>
        <end position="557"/>
    </location>
</feature>
<evidence type="ECO:0000256" key="6">
    <source>
        <dbReference type="ARBA" id="ARBA00023180"/>
    </source>
</evidence>
<evidence type="ECO:0000256" key="2">
    <source>
        <dbReference type="ARBA" id="ARBA00009809"/>
    </source>
</evidence>
<evidence type="ECO:0000256" key="7">
    <source>
        <dbReference type="ARBA" id="ARBA00023295"/>
    </source>
</evidence>
<dbReference type="SUPFAM" id="SSF117100">
    <property type="entry name" value="Beta-galactosidase LacA, domain 3"/>
    <property type="match status" value="1"/>
</dbReference>
<dbReference type="Pfam" id="PF13364">
    <property type="entry name" value="BetaGal_ABD2"/>
    <property type="match status" value="2"/>
</dbReference>
<dbReference type="EC" id="3.2.1.23" evidence="3"/>
<dbReference type="InterPro" id="IPR008979">
    <property type="entry name" value="Galactose-bd-like_sf"/>
</dbReference>
<evidence type="ECO:0000259" key="10">
    <source>
        <dbReference type="SMART" id="SM01029"/>
    </source>
</evidence>
<dbReference type="Gene3D" id="2.102.20.10">
    <property type="entry name" value="Beta-galactosidase, domain 2"/>
    <property type="match status" value="1"/>
</dbReference>
<comment type="similarity">
    <text evidence="2 8">Belongs to the glycosyl hydrolase 35 family.</text>
</comment>
<name>A0A6A6SXD4_9PLEO</name>
<keyword evidence="6" id="KW-0325">Glycoprotein</keyword>
<evidence type="ECO:0000256" key="3">
    <source>
        <dbReference type="ARBA" id="ARBA00012756"/>
    </source>
</evidence>
<dbReference type="InterPro" id="IPR036833">
    <property type="entry name" value="BetaGal_dom3_sf"/>
</dbReference>
<keyword evidence="12" id="KW-1185">Reference proteome</keyword>
<dbReference type="SUPFAM" id="SSF51011">
    <property type="entry name" value="Glycosyl hydrolase domain"/>
    <property type="match status" value="1"/>
</dbReference>
<feature type="chain" id="PRO_5025483866" description="beta-galactosidase" evidence="9">
    <location>
        <begin position="20"/>
        <end position="986"/>
    </location>
</feature>
<dbReference type="Pfam" id="PF10435">
    <property type="entry name" value="BetaGal_dom2"/>
    <property type="match status" value="1"/>
</dbReference>
<dbReference type="Gene3D" id="2.60.390.10">
    <property type="entry name" value="Beta-galactosidase, domain 3"/>
    <property type="match status" value="1"/>
</dbReference>
<evidence type="ECO:0000256" key="5">
    <source>
        <dbReference type="ARBA" id="ARBA00022801"/>
    </source>
</evidence>